<dbReference type="GO" id="GO:0016020">
    <property type="term" value="C:membrane"/>
    <property type="evidence" value="ECO:0007669"/>
    <property type="project" value="UniProtKB-SubCell"/>
</dbReference>
<evidence type="ECO:0000256" key="4">
    <source>
        <dbReference type="ARBA" id="ARBA00022989"/>
    </source>
</evidence>
<feature type="transmembrane region" description="Helical" evidence="6">
    <location>
        <begin position="103"/>
        <end position="123"/>
    </location>
</feature>
<evidence type="ECO:0000256" key="5">
    <source>
        <dbReference type="ARBA" id="ARBA00023136"/>
    </source>
</evidence>
<evidence type="ECO:0000256" key="6">
    <source>
        <dbReference type="SAM" id="Phobius"/>
    </source>
</evidence>
<feature type="non-terminal residue" evidence="7">
    <location>
        <position position="1"/>
    </location>
</feature>
<dbReference type="InterPro" id="IPR036259">
    <property type="entry name" value="MFS_trans_sf"/>
</dbReference>
<dbReference type="Proteomes" id="UP001331761">
    <property type="component" value="Unassembled WGS sequence"/>
</dbReference>
<keyword evidence="8" id="KW-1185">Reference proteome</keyword>
<reference evidence="7 8" key="1">
    <citation type="submission" date="2019-10" db="EMBL/GenBank/DDBJ databases">
        <title>Assembly and Annotation for the nematode Trichostrongylus colubriformis.</title>
        <authorList>
            <person name="Martin J."/>
        </authorList>
    </citation>
    <scope>NUCLEOTIDE SEQUENCE [LARGE SCALE GENOMIC DNA]</scope>
    <source>
        <strain evidence="7">G859</strain>
        <tissue evidence="7">Whole worm</tissue>
    </source>
</reference>
<evidence type="ECO:0000256" key="1">
    <source>
        <dbReference type="ARBA" id="ARBA00004141"/>
    </source>
</evidence>
<evidence type="ECO:0000256" key="2">
    <source>
        <dbReference type="ARBA" id="ARBA00009172"/>
    </source>
</evidence>
<dbReference type="Pfam" id="PF05978">
    <property type="entry name" value="UNC-93"/>
    <property type="match status" value="1"/>
</dbReference>
<dbReference type="SUPFAM" id="SSF103473">
    <property type="entry name" value="MFS general substrate transporter"/>
    <property type="match status" value="1"/>
</dbReference>
<name>A0AAN8F8Q2_TRICO</name>
<proteinExistence type="inferred from homology"/>
<evidence type="ECO:0000256" key="3">
    <source>
        <dbReference type="ARBA" id="ARBA00022692"/>
    </source>
</evidence>
<keyword evidence="4 6" id="KW-1133">Transmembrane helix</keyword>
<organism evidence="7 8">
    <name type="scientific">Trichostrongylus colubriformis</name>
    <name type="common">Black scour worm</name>
    <dbReference type="NCBI Taxonomy" id="6319"/>
    <lineage>
        <taxon>Eukaryota</taxon>
        <taxon>Metazoa</taxon>
        <taxon>Ecdysozoa</taxon>
        <taxon>Nematoda</taxon>
        <taxon>Chromadorea</taxon>
        <taxon>Rhabditida</taxon>
        <taxon>Rhabditina</taxon>
        <taxon>Rhabditomorpha</taxon>
        <taxon>Strongyloidea</taxon>
        <taxon>Trichostrongylidae</taxon>
        <taxon>Trichostrongylus</taxon>
    </lineage>
</organism>
<dbReference type="PANTHER" id="PTHR23294">
    <property type="entry name" value="ET TRANSLATION PRODUCT-RELATED"/>
    <property type="match status" value="1"/>
</dbReference>
<keyword evidence="5 6" id="KW-0472">Membrane</keyword>
<evidence type="ECO:0000313" key="8">
    <source>
        <dbReference type="Proteomes" id="UP001331761"/>
    </source>
</evidence>
<protein>
    <submittedName>
        <fullName evidence="7">Uncharacterized protein</fullName>
    </submittedName>
</protein>
<feature type="transmembrane region" description="Helical" evidence="6">
    <location>
        <begin position="129"/>
        <end position="150"/>
    </location>
</feature>
<accession>A0AAN8F8Q2</accession>
<keyword evidence="3 6" id="KW-0812">Transmembrane</keyword>
<dbReference type="InterPro" id="IPR051617">
    <property type="entry name" value="UNC-93-like_regulator"/>
</dbReference>
<evidence type="ECO:0000313" key="7">
    <source>
        <dbReference type="EMBL" id="KAK5964375.1"/>
    </source>
</evidence>
<dbReference type="EMBL" id="WIXE01025910">
    <property type="protein sequence ID" value="KAK5964375.1"/>
    <property type="molecule type" value="Genomic_DNA"/>
</dbReference>
<feature type="transmembrane region" description="Helical" evidence="6">
    <location>
        <begin position="61"/>
        <end position="82"/>
    </location>
</feature>
<feature type="transmembrane region" description="Helical" evidence="6">
    <location>
        <begin position="25"/>
        <end position="49"/>
    </location>
</feature>
<dbReference type="PANTHER" id="PTHR23294:SF18">
    <property type="entry name" value="UNC93-LIKE PROTEIN MFSD11"/>
    <property type="match status" value="1"/>
</dbReference>
<dbReference type="InterPro" id="IPR010291">
    <property type="entry name" value="Ion_channel_UNC-93"/>
</dbReference>
<gene>
    <name evidence="7" type="ORF">GCK32_014309</name>
</gene>
<sequence length="161" mass="17299">FPRVLNCQIPVGMVITAGSRVFKDFGLLPTSAVCSCVTAAVLAVLAASVPEWSTIRPTDEPTWLVEPSFPITLMAAFIFGMIDSGTNTVRNVACALSMPNARAQAFAISKIFQALAGAMSMVLSGRLSIYHHVLVLTVTTLISLVTLFIVQRRIHESKMSS</sequence>
<dbReference type="AlphaFoldDB" id="A0AAN8F8Q2"/>
<comment type="similarity">
    <text evidence="2">Belongs to the unc-93 family.</text>
</comment>
<comment type="caution">
    <text evidence="7">The sequence shown here is derived from an EMBL/GenBank/DDBJ whole genome shotgun (WGS) entry which is preliminary data.</text>
</comment>
<comment type="subcellular location">
    <subcellularLocation>
        <location evidence="1">Membrane</location>
        <topology evidence="1">Multi-pass membrane protein</topology>
    </subcellularLocation>
</comment>